<evidence type="ECO:0000313" key="1">
    <source>
        <dbReference type="EMBL" id="KAE8140562.1"/>
    </source>
</evidence>
<proteinExistence type="predicted"/>
<keyword evidence="2" id="KW-1185">Reference proteome</keyword>
<feature type="non-terminal residue" evidence="1">
    <location>
        <position position="75"/>
    </location>
</feature>
<name>A0A5N6T2M8_ASPPS</name>
<sequence length="75" mass="8138">MSSVLTCPISVAFEPSTSLRNLFQNENGWKAQDSRAHRTLSSSGSVLHAQKIKGRLAFQAPFAAAVKRASGDRLH</sequence>
<dbReference type="RefSeq" id="XP_031916625.1">
    <property type="nucleotide sequence ID" value="XM_032053822.1"/>
</dbReference>
<dbReference type="EMBL" id="ML743561">
    <property type="protein sequence ID" value="KAE8140562.1"/>
    <property type="molecule type" value="Genomic_DNA"/>
</dbReference>
<accession>A0A5N6T2M8</accession>
<dbReference type="AlphaFoldDB" id="A0A5N6T2M8"/>
<gene>
    <name evidence="1" type="ORF">BDV38DRAFT_239882</name>
</gene>
<reference evidence="1 2" key="1">
    <citation type="submission" date="2019-04" db="EMBL/GenBank/DDBJ databases">
        <title>Friends and foes A comparative genomics study of 23 Aspergillus species from section Flavi.</title>
        <authorList>
            <consortium name="DOE Joint Genome Institute"/>
            <person name="Kjaerbolling I."/>
            <person name="Vesth T."/>
            <person name="Frisvad J.C."/>
            <person name="Nybo J.L."/>
            <person name="Theobald S."/>
            <person name="Kildgaard S."/>
            <person name="Isbrandt T."/>
            <person name="Kuo A."/>
            <person name="Sato A."/>
            <person name="Lyhne E.K."/>
            <person name="Kogle M.E."/>
            <person name="Wiebenga A."/>
            <person name="Kun R.S."/>
            <person name="Lubbers R.J."/>
            <person name="Makela M.R."/>
            <person name="Barry K."/>
            <person name="Chovatia M."/>
            <person name="Clum A."/>
            <person name="Daum C."/>
            <person name="Haridas S."/>
            <person name="He G."/>
            <person name="LaButti K."/>
            <person name="Lipzen A."/>
            <person name="Mondo S."/>
            <person name="Riley R."/>
            <person name="Salamov A."/>
            <person name="Simmons B.A."/>
            <person name="Magnuson J.K."/>
            <person name="Henrissat B."/>
            <person name="Mortensen U.H."/>
            <person name="Larsen T.O."/>
            <person name="Devries R.P."/>
            <person name="Grigoriev I.V."/>
            <person name="Machida M."/>
            <person name="Baker S.E."/>
            <person name="Andersen M.R."/>
        </authorList>
    </citation>
    <scope>NUCLEOTIDE SEQUENCE [LARGE SCALE GENOMIC DNA]</scope>
    <source>
        <strain evidence="1 2">CBS 117625</strain>
    </source>
</reference>
<protein>
    <submittedName>
        <fullName evidence="1">Uncharacterized protein</fullName>
    </submittedName>
</protein>
<organism evidence="1 2">
    <name type="scientific">Aspergillus pseudotamarii</name>
    <dbReference type="NCBI Taxonomy" id="132259"/>
    <lineage>
        <taxon>Eukaryota</taxon>
        <taxon>Fungi</taxon>
        <taxon>Dikarya</taxon>
        <taxon>Ascomycota</taxon>
        <taxon>Pezizomycotina</taxon>
        <taxon>Eurotiomycetes</taxon>
        <taxon>Eurotiomycetidae</taxon>
        <taxon>Eurotiales</taxon>
        <taxon>Aspergillaceae</taxon>
        <taxon>Aspergillus</taxon>
        <taxon>Aspergillus subgen. Circumdati</taxon>
    </lineage>
</organism>
<dbReference type="Proteomes" id="UP000325672">
    <property type="component" value="Unassembled WGS sequence"/>
</dbReference>
<evidence type="ECO:0000313" key="2">
    <source>
        <dbReference type="Proteomes" id="UP000325672"/>
    </source>
</evidence>
<dbReference type="GeneID" id="43638032"/>